<dbReference type="GO" id="GO:0005829">
    <property type="term" value="C:cytosol"/>
    <property type="evidence" value="ECO:0007669"/>
    <property type="project" value="TreeGrafter"/>
</dbReference>
<keyword evidence="2 4" id="KW-0418">Kinase</keyword>
<dbReference type="PROSITE" id="PS51480">
    <property type="entry name" value="DHAL"/>
    <property type="match status" value="1"/>
</dbReference>
<comment type="caution">
    <text evidence="4">The sequence shown here is derived from an EMBL/GenBank/DDBJ whole genome shotgun (WGS) entry which is preliminary data.</text>
</comment>
<dbReference type="Proteomes" id="UP000268016">
    <property type="component" value="Unassembled WGS sequence"/>
</dbReference>
<reference evidence="4 5" key="1">
    <citation type="submission" date="2018-10" db="EMBL/GenBank/DDBJ databases">
        <title>Histidinibacterium lentulum gen. nov., sp. nov., a marine bacterium from the culture broth of Picochlorum sp. 122.</title>
        <authorList>
            <person name="Wang G."/>
        </authorList>
    </citation>
    <scope>NUCLEOTIDE SEQUENCE [LARGE SCALE GENOMIC DNA]</scope>
    <source>
        <strain evidence="4 5">B17</strain>
    </source>
</reference>
<sequence length="219" mass="22301">MGRIDTDFLARFFQAAAARLDAQRDELCHLDGEIGDGDHGSSMANGFAAVAALVRGGRHVPEDPAALMREAAAAFLGDVGATVGPLYATAMLDAAKALDRGPLPLDRSPEFLAAMAGGIARRGKAGPGDKTMLDAWLPAVHAAELALREGASVSEAAWRAAASARAGAEATATMIASRGRAARLKERSLGHRDPGAVSAALILEGFAEAVGPRPAGIGA</sequence>
<dbReference type="NCBIfam" id="TIGR02365">
    <property type="entry name" value="dha_L_ycgS"/>
    <property type="match status" value="1"/>
</dbReference>
<proteinExistence type="predicted"/>
<dbReference type="InterPro" id="IPR004007">
    <property type="entry name" value="DhaL_dom"/>
</dbReference>
<dbReference type="RefSeq" id="WP_123641481.1">
    <property type="nucleotide sequence ID" value="NZ_ML119083.1"/>
</dbReference>
<dbReference type="FunFam" id="1.25.40.340:FF:000002">
    <property type="entry name" value="Dihydroxyacetone kinase, L subunit"/>
    <property type="match status" value="1"/>
</dbReference>
<dbReference type="InterPro" id="IPR012737">
    <property type="entry name" value="DhaK_L_YcgS"/>
</dbReference>
<dbReference type="InterPro" id="IPR050861">
    <property type="entry name" value="Dihydroxyacetone_Kinase"/>
</dbReference>
<dbReference type="SUPFAM" id="SSF101473">
    <property type="entry name" value="DhaL-like"/>
    <property type="match status" value="1"/>
</dbReference>
<dbReference type="AlphaFoldDB" id="A0A3N2R622"/>
<keyword evidence="1" id="KW-0808">Transferase</keyword>
<dbReference type="EMBL" id="RDRB01000003">
    <property type="protein sequence ID" value="ROU02930.1"/>
    <property type="molecule type" value="Genomic_DNA"/>
</dbReference>
<gene>
    <name evidence="4" type="primary">dhaL</name>
    <name evidence="4" type="ORF">EAT49_06425</name>
</gene>
<evidence type="ECO:0000256" key="2">
    <source>
        <dbReference type="ARBA" id="ARBA00022777"/>
    </source>
</evidence>
<dbReference type="GO" id="GO:0019563">
    <property type="term" value="P:glycerol catabolic process"/>
    <property type="evidence" value="ECO:0007669"/>
    <property type="project" value="TreeGrafter"/>
</dbReference>
<evidence type="ECO:0000256" key="1">
    <source>
        <dbReference type="ARBA" id="ARBA00022679"/>
    </source>
</evidence>
<evidence type="ECO:0000313" key="4">
    <source>
        <dbReference type="EMBL" id="ROU02930.1"/>
    </source>
</evidence>
<name>A0A3N2R622_9RHOB</name>
<dbReference type="SMART" id="SM01120">
    <property type="entry name" value="Dak2"/>
    <property type="match status" value="1"/>
</dbReference>
<evidence type="ECO:0000259" key="3">
    <source>
        <dbReference type="PROSITE" id="PS51480"/>
    </source>
</evidence>
<dbReference type="PANTHER" id="PTHR28629">
    <property type="entry name" value="TRIOKINASE/FMN CYCLASE"/>
    <property type="match status" value="1"/>
</dbReference>
<accession>A0A3N2R622</accession>
<evidence type="ECO:0000313" key="5">
    <source>
        <dbReference type="Proteomes" id="UP000268016"/>
    </source>
</evidence>
<feature type="domain" description="DhaL" evidence="3">
    <location>
        <begin position="7"/>
        <end position="208"/>
    </location>
</feature>
<dbReference type="GO" id="GO:0004371">
    <property type="term" value="F:glycerone kinase activity"/>
    <property type="evidence" value="ECO:0007669"/>
    <property type="project" value="InterPro"/>
</dbReference>
<protein>
    <submittedName>
        <fullName evidence="4">Dihydroxyacetone kinase subunit L</fullName>
    </submittedName>
</protein>
<organism evidence="4 5">
    <name type="scientific">Histidinibacterium lentulum</name>
    <dbReference type="NCBI Taxonomy" id="2480588"/>
    <lineage>
        <taxon>Bacteria</taxon>
        <taxon>Pseudomonadati</taxon>
        <taxon>Pseudomonadota</taxon>
        <taxon>Alphaproteobacteria</taxon>
        <taxon>Rhodobacterales</taxon>
        <taxon>Paracoccaceae</taxon>
        <taxon>Histidinibacterium</taxon>
    </lineage>
</organism>
<dbReference type="InterPro" id="IPR036117">
    <property type="entry name" value="DhaL_dom_sf"/>
</dbReference>
<dbReference type="Gene3D" id="1.25.40.340">
    <property type="match status" value="1"/>
</dbReference>
<dbReference type="OrthoDB" id="9800291at2"/>
<dbReference type="Pfam" id="PF02734">
    <property type="entry name" value="Dak2"/>
    <property type="match status" value="1"/>
</dbReference>
<keyword evidence="5" id="KW-1185">Reference proteome</keyword>
<dbReference type="PANTHER" id="PTHR28629:SF4">
    <property type="entry name" value="TRIOKINASE_FMN CYCLASE"/>
    <property type="match status" value="1"/>
</dbReference>